<dbReference type="EMBL" id="SLUN01000022">
    <property type="protein sequence ID" value="TCL62987.1"/>
    <property type="molecule type" value="Genomic_DNA"/>
</dbReference>
<feature type="transmembrane region" description="Helical" evidence="1">
    <location>
        <begin position="12"/>
        <end position="30"/>
    </location>
</feature>
<evidence type="ECO:0000313" key="2">
    <source>
        <dbReference type="EMBL" id="TCL62987.1"/>
    </source>
</evidence>
<gene>
    <name evidence="2" type="ORF">EDC14_102241</name>
</gene>
<organism evidence="2 3">
    <name type="scientific">Hydrogenispora ethanolica</name>
    <dbReference type="NCBI Taxonomy" id="1082276"/>
    <lineage>
        <taxon>Bacteria</taxon>
        <taxon>Bacillati</taxon>
        <taxon>Bacillota</taxon>
        <taxon>Hydrogenispora</taxon>
    </lineage>
</organism>
<dbReference type="AlphaFoldDB" id="A0A4V2QD99"/>
<dbReference type="Proteomes" id="UP000295008">
    <property type="component" value="Unassembled WGS sequence"/>
</dbReference>
<feature type="transmembrane region" description="Helical" evidence="1">
    <location>
        <begin position="36"/>
        <end position="59"/>
    </location>
</feature>
<accession>A0A4V2QD99</accession>
<comment type="caution">
    <text evidence="2">The sequence shown here is derived from an EMBL/GenBank/DDBJ whole genome shotgun (WGS) entry which is preliminary data.</text>
</comment>
<evidence type="ECO:0000256" key="1">
    <source>
        <dbReference type="SAM" id="Phobius"/>
    </source>
</evidence>
<reference evidence="2 3" key="1">
    <citation type="submission" date="2019-03" db="EMBL/GenBank/DDBJ databases">
        <title>Genomic Encyclopedia of Type Strains, Phase IV (KMG-IV): sequencing the most valuable type-strain genomes for metagenomic binning, comparative biology and taxonomic classification.</title>
        <authorList>
            <person name="Goeker M."/>
        </authorList>
    </citation>
    <scope>NUCLEOTIDE SEQUENCE [LARGE SCALE GENOMIC DNA]</scope>
    <source>
        <strain evidence="2 3">LX-B</strain>
    </source>
</reference>
<keyword evidence="1" id="KW-0812">Transmembrane</keyword>
<name>A0A4V2QD99_HYDET</name>
<keyword evidence="3" id="KW-1185">Reference proteome</keyword>
<keyword evidence="1" id="KW-1133">Transmembrane helix</keyword>
<proteinExistence type="predicted"/>
<sequence>MVRFGFLFSEVFWGVFLIFIGIALVLKVLFNFNIPIFRLAVAFCLIYAGISMLVGGFGVTRSSQNDIIFDDSELKVTEPKENYNVIFAKGTIDLSQVTAVDSKIEINTIFGAGTIRINPALPVKVTVNSAFAGARMPDGNTISFGNSTYYSPNYKEGEKFLAIDTNVVFGSLEFITD</sequence>
<evidence type="ECO:0000313" key="3">
    <source>
        <dbReference type="Proteomes" id="UP000295008"/>
    </source>
</evidence>
<protein>
    <submittedName>
        <fullName evidence="2">Cell wall-active antibiotic response 4TMS protein YvqF</fullName>
    </submittedName>
</protein>
<keyword evidence="1" id="KW-0472">Membrane</keyword>